<gene>
    <name evidence="12" type="ORF">K7X08_002958</name>
</gene>
<dbReference type="NCBIfam" id="TIGR00217">
    <property type="entry name" value="malQ"/>
    <property type="match status" value="1"/>
</dbReference>
<dbReference type="Pfam" id="PF02446">
    <property type="entry name" value="Glyco_hydro_77"/>
    <property type="match status" value="1"/>
</dbReference>
<evidence type="ECO:0000256" key="4">
    <source>
        <dbReference type="ARBA" id="ARBA00012560"/>
    </source>
</evidence>
<accession>A0A9Q1MD60</accession>
<keyword evidence="6 11" id="KW-0808">Transferase</keyword>
<evidence type="ECO:0000313" key="12">
    <source>
        <dbReference type="EMBL" id="KAJ8557333.1"/>
    </source>
</evidence>
<keyword evidence="7" id="KW-0934">Plastid</keyword>
<dbReference type="EMBL" id="JAJAGQ010000007">
    <property type="protein sequence ID" value="KAJ8557333.1"/>
    <property type="molecule type" value="Genomic_DNA"/>
</dbReference>
<evidence type="ECO:0000256" key="2">
    <source>
        <dbReference type="ARBA" id="ARBA00004602"/>
    </source>
</evidence>
<dbReference type="GO" id="GO:0004134">
    <property type="term" value="F:4-alpha-glucanotransferase activity"/>
    <property type="evidence" value="ECO:0007669"/>
    <property type="project" value="UniProtKB-EC"/>
</dbReference>
<reference evidence="13" key="1">
    <citation type="journal article" date="2023" name="Proc. Natl. Acad. Sci. U.S.A.">
        <title>Genomic and structural basis for evolution of tropane alkaloid biosynthesis.</title>
        <authorList>
            <person name="Wanga Y.-J."/>
            <person name="Taina T."/>
            <person name="Yua J.-Y."/>
            <person name="Lia J."/>
            <person name="Xua B."/>
            <person name="Chenc J."/>
            <person name="D'Auriad J.C."/>
            <person name="Huanga J.-P."/>
            <person name="Huanga S.-X."/>
        </authorList>
    </citation>
    <scope>NUCLEOTIDE SEQUENCE [LARGE SCALE GENOMIC DNA]</scope>
    <source>
        <strain evidence="13">cv. KIB-2019</strain>
    </source>
</reference>
<dbReference type="Gene3D" id="3.20.20.80">
    <property type="entry name" value="Glycosidases"/>
    <property type="match status" value="1"/>
</dbReference>
<dbReference type="SUPFAM" id="SSF51445">
    <property type="entry name" value="(Trans)glycosidases"/>
    <property type="match status" value="1"/>
</dbReference>
<dbReference type="PANTHER" id="PTHR32438">
    <property type="entry name" value="4-ALPHA-GLUCANOTRANSFERASE DPE1, CHLOROPLASTIC/AMYLOPLASTIC"/>
    <property type="match status" value="1"/>
</dbReference>
<evidence type="ECO:0000256" key="6">
    <source>
        <dbReference type="ARBA" id="ARBA00022679"/>
    </source>
</evidence>
<evidence type="ECO:0000256" key="8">
    <source>
        <dbReference type="ARBA" id="ARBA00023277"/>
    </source>
</evidence>
<proteinExistence type="inferred from homology"/>
<evidence type="ECO:0000256" key="3">
    <source>
        <dbReference type="ARBA" id="ARBA00005684"/>
    </source>
</evidence>
<evidence type="ECO:0000256" key="7">
    <source>
        <dbReference type="ARBA" id="ARBA00023234"/>
    </source>
</evidence>
<dbReference type="AlphaFoldDB" id="A0A9Q1MD60"/>
<dbReference type="InterPro" id="IPR003385">
    <property type="entry name" value="Glyco_hydro_77"/>
</dbReference>
<evidence type="ECO:0000256" key="11">
    <source>
        <dbReference type="RuleBase" id="RU361207"/>
    </source>
</evidence>
<dbReference type="GO" id="GO:0005975">
    <property type="term" value="P:carbohydrate metabolic process"/>
    <property type="evidence" value="ECO:0007669"/>
    <property type="project" value="InterPro"/>
</dbReference>
<protein>
    <recommendedName>
        <fullName evidence="4 11">4-alpha-glucanotransferase</fullName>
        <ecNumber evidence="4 11">2.4.1.25</ecNumber>
    </recommendedName>
    <alternativeName>
        <fullName evidence="9 11">Amylomaltase</fullName>
    </alternativeName>
    <alternativeName>
        <fullName evidence="10 11">Disproportionating enzyme</fullName>
    </alternativeName>
</protein>
<dbReference type="OrthoDB" id="6123450at2759"/>
<evidence type="ECO:0000313" key="13">
    <source>
        <dbReference type="Proteomes" id="UP001152561"/>
    </source>
</evidence>
<organism evidence="12 13">
    <name type="scientific">Anisodus acutangulus</name>
    <dbReference type="NCBI Taxonomy" id="402998"/>
    <lineage>
        <taxon>Eukaryota</taxon>
        <taxon>Viridiplantae</taxon>
        <taxon>Streptophyta</taxon>
        <taxon>Embryophyta</taxon>
        <taxon>Tracheophyta</taxon>
        <taxon>Spermatophyta</taxon>
        <taxon>Magnoliopsida</taxon>
        <taxon>eudicotyledons</taxon>
        <taxon>Gunneridae</taxon>
        <taxon>Pentapetalae</taxon>
        <taxon>asterids</taxon>
        <taxon>lamiids</taxon>
        <taxon>Solanales</taxon>
        <taxon>Solanaceae</taxon>
        <taxon>Solanoideae</taxon>
        <taxon>Hyoscyameae</taxon>
        <taxon>Anisodus</taxon>
    </lineage>
</organism>
<dbReference type="FunFam" id="3.20.20.80:FF:000193">
    <property type="entry name" value="4-alpha-glucanotransferase, chloroplastic/amyloplastic"/>
    <property type="match status" value="1"/>
</dbReference>
<name>A0A9Q1MD60_9SOLA</name>
<comment type="subcellular location">
    <subcellularLocation>
        <location evidence="2">Plastid</location>
        <location evidence="2">Amyloplast</location>
    </subcellularLocation>
</comment>
<sequence>MAIHYSFSLIIPSSFSSPKLAFPNNNNIFQSPIPTSKPSFSFNGKRSFNGVRYQNGDVLCVGEDLPIEYADWLPKRELSDRRRAGVLLHPTSFPGPYGIGDLGPQAFRFIDWLHLAGCSLWQVLPLVPPGKRANEDGSPYSGQDANCGNTLLVSLEELVDDGLLKAEELPGPIATDRVNYSTISEIKDPLITKAAKRLLTSEGELKDQLENFRRDPNISSWLEDAAYFAAIDNSLNTISWYDWPEPLKNRHLAALEEVYQSEKDFIDIFIAQQFIFQRQWKKVRDYARSKGISIMGDMPIYVGYHSADVWANKKHFLLNRKGFPLIVSGVPPDAFSETGQLWGSPLYDWKAMEKDGFSWWVRRIRRATDLFDEFRIDHFRGFAGFWAVPSEAKVAMLGRWKVGPGKPLFDAIFQAVGKINIIAEDLGVITTDVVQLRKSIEAPGMAVLQFAFGSDAENPHLPHNHEQNQVVYTGTHDNDTIRGWWNILPQEEKSNVLKYLSNIEEEEISWGLIEAAVSSVARIAIIPMQDVLGLGSDSRMNIPATQFGNWSWRIPSSTSFESLDAEAKKADLAYKDIRRPGTQMAESINERNKFTVLLQRSACIFSFILVFRIPGEANKEN</sequence>
<evidence type="ECO:0000256" key="9">
    <source>
        <dbReference type="ARBA" id="ARBA00031423"/>
    </source>
</evidence>
<dbReference type="Proteomes" id="UP001152561">
    <property type="component" value="Unassembled WGS sequence"/>
</dbReference>
<keyword evidence="7" id="KW-0035">Amyloplast</keyword>
<evidence type="ECO:0000256" key="1">
    <source>
        <dbReference type="ARBA" id="ARBA00000439"/>
    </source>
</evidence>
<comment type="similarity">
    <text evidence="3 11">Belongs to the disproportionating enzyme family.</text>
</comment>
<dbReference type="PANTHER" id="PTHR32438:SF5">
    <property type="entry name" value="4-ALPHA-GLUCANOTRANSFERASE DPE1, CHLOROPLASTIC_AMYLOPLASTIC"/>
    <property type="match status" value="1"/>
</dbReference>
<dbReference type="NCBIfam" id="NF011080">
    <property type="entry name" value="PRK14508.1-3"/>
    <property type="match status" value="1"/>
</dbReference>
<evidence type="ECO:0000256" key="5">
    <source>
        <dbReference type="ARBA" id="ARBA00022676"/>
    </source>
</evidence>
<comment type="caution">
    <text evidence="12">The sequence shown here is derived from an EMBL/GenBank/DDBJ whole genome shotgun (WGS) entry which is preliminary data.</text>
</comment>
<dbReference type="InterPro" id="IPR017853">
    <property type="entry name" value="GH"/>
</dbReference>
<dbReference type="GO" id="GO:0009501">
    <property type="term" value="C:amyloplast"/>
    <property type="evidence" value="ECO:0007669"/>
    <property type="project" value="UniProtKB-SubCell"/>
</dbReference>
<evidence type="ECO:0000256" key="10">
    <source>
        <dbReference type="ARBA" id="ARBA00031501"/>
    </source>
</evidence>
<keyword evidence="5 11" id="KW-0328">Glycosyltransferase</keyword>
<keyword evidence="13" id="KW-1185">Reference proteome</keyword>
<comment type="catalytic activity">
    <reaction evidence="1 11">
        <text>Transfers a segment of a (1-&gt;4)-alpha-D-glucan to a new position in an acceptor, which may be glucose or a (1-&gt;4)-alpha-D-glucan.</text>
        <dbReference type="EC" id="2.4.1.25"/>
    </reaction>
</comment>
<dbReference type="EC" id="2.4.1.25" evidence="4 11"/>
<keyword evidence="8 11" id="KW-0119">Carbohydrate metabolism</keyword>